<dbReference type="InterPro" id="IPR016187">
    <property type="entry name" value="CTDL_fold"/>
</dbReference>
<dbReference type="Proteomes" id="UP001497623">
    <property type="component" value="Unassembled WGS sequence"/>
</dbReference>
<dbReference type="InterPro" id="IPR016186">
    <property type="entry name" value="C-type_lectin-like/link_sf"/>
</dbReference>
<organism evidence="2 3">
    <name type="scientific">Meganyctiphanes norvegica</name>
    <name type="common">Northern krill</name>
    <name type="synonym">Thysanopoda norvegica</name>
    <dbReference type="NCBI Taxonomy" id="48144"/>
    <lineage>
        <taxon>Eukaryota</taxon>
        <taxon>Metazoa</taxon>
        <taxon>Ecdysozoa</taxon>
        <taxon>Arthropoda</taxon>
        <taxon>Crustacea</taxon>
        <taxon>Multicrustacea</taxon>
        <taxon>Malacostraca</taxon>
        <taxon>Eumalacostraca</taxon>
        <taxon>Eucarida</taxon>
        <taxon>Euphausiacea</taxon>
        <taxon>Euphausiidae</taxon>
        <taxon>Meganyctiphanes</taxon>
    </lineage>
</organism>
<dbReference type="AlphaFoldDB" id="A0AAV2PK17"/>
<keyword evidence="3" id="KW-1185">Reference proteome</keyword>
<evidence type="ECO:0000313" key="3">
    <source>
        <dbReference type="Proteomes" id="UP001497623"/>
    </source>
</evidence>
<proteinExistence type="predicted"/>
<evidence type="ECO:0008006" key="4">
    <source>
        <dbReference type="Google" id="ProtNLM"/>
    </source>
</evidence>
<sequence>MKFLAANIILLITIITINGDPEPSVILQVVQSVGCTCPGSSCCDKPDAEDPPTNAPTTEGNCNANNGTFFNFDGISYCGSENEANWSTTRDWCEEMDMAMAQPEDPIGLAAVMNNLNFGSWWFWLGAQGDGTNQVWLNGTAIPNNDSLWNQYNRNDDNTDITNCTGLITNATFATTPLARGSCATHVLFRLCSK</sequence>
<dbReference type="EMBL" id="CAXKWB010000292">
    <property type="protein sequence ID" value="CAL4060229.1"/>
    <property type="molecule type" value="Genomic_DNA"/>
</dbReference>
<dbReference type="SUPFAM" id="SSF56436">
    <property type="entry name" value="C-type lectin-like"/>
    <property type="match status" value="1"/>
</dbReference>
<gene>
    <name evidence="2" type="ORF">MNOR_LOCUS1157</name>
</gene>
<evidence type="ECO:0000256" key="1">
    <source>
        <dbReference type="SAM" id="SignalP"/>
    </source>
</evidence>
<accession>A0AAV2PK17</accession>
<evidence type="ECO:0000313" key="2">
    <source>
        <dbReference type="EMBL" id="CAL4060229.1"/>
    </source>
</evidence>
<dbReference type="Gene3D" id="3.10.100.10">
    <property type="entry name" value="Mannose-Binding Protein A, subunit A"/>
    <property type="match status" value="1"/>
</dbReference>
<feature type="chain" id="PRO_5043348748" description="C-type lectin domain-containing protein" evidence="1">
    <location>
        <begin position="20"/>
        <end position="194"/>
    </location>
</feature>
<reference evidence="2 3" key="1">
    <citation type="submission" date="2024-05" db="EMBL/GenBank/DDBJ databases">
        <authorList>
            <person name="Wallberg A."/>
        </authorList>
    </citation>
    <scope>NUCLEOTIDE SEQUENCE [LARGE SCALE GENOMIC DNA]</scope>
</reference>
<comment type="caution">
    <text evidence="2">The sequence shown here is derived from an EMBL/GenBank/DDBJ whole genome shotgun (WGS) entry which is preliminary data.</text>
</comment>
<name>A0AAV2PK17_MEGNR</name>
<protein>
    <recommendedName>
        <fullName evidence="4">C-type lectin domain-containing protein</fullName>
    </recommendedName>
</protein>
<keyword evidence="1" id="KW-0732">Signal</keyword>
<dbReference type="CDD" id="cd00037">
    <property type="entry name" value="CLECT"/>
    <property type="match status" value="1"/>
</dbReference>
<feature type="signal peptide" evidence="1">
    <location>
        <begin position="1"/>
        <end position="19"/>
    </location>
</feature>